<evidence type="ECO:0000256" key="4">
    <source>
        <dbReference type="ARBA" id="ARBA00022692"/>
    </source>
</evidence>
<feature type="transmembrane region" description="Helical" evidence="7">
    <location>
        <begin position="379"/>
        <end position="399"/>
    </location>
</feature>
<dbReference type="CDD" id="cd06173">
    <property type="entry name" value="MFS_MefA_like"/>
    <property type="match status" value="1"/>
</dbReference>
<feature type="transmembrane region" description="Helical" evidence="7">
    <location>
        <begin position="12"/>
        <end position="36"/>
    </location>
</feature>
<evidence type="ECO:0000256" key="5">
    <source>
        <dbReference type="ARBA" id="ARBA00022989"/>
    </source>
</evidence>
<feature type="transmembrane region" description="Helical" evidence="7">
    <location>
        <begin position="255"/>
        <end position="274"/>
    </location>
</feature>
<feature type="transmembrane region" description="Helical" evidence="7">
    <location>
        <begin position="313"/>
        <end position="334"/>
    </location>
</feature>
<dbReference type="EMBL" id="CP137573">
    <property type="protein sequence ID" value="WOX22967.1"/>
    <property type="molecule type" value="Genomic_DNA"/>
</dbReference>
<gene>
    <name evidence="8" type="ORF">R2D22_16795</name>
</gene>
<dbReference type="InterPro" id="IPR036259">
    <property type="entry name" value="MFS_trans_sf"/>
</dbReference>
<feature type="transmembrane region" description="Helical" evidence="7">
    <location>
        <begin position="78"/>
        <end position="99"/>
    </location>
</feature>
<evidence type="ECO:0000256" key="1">
    <source>
        <dbReference type="ARBA" id="ARBA00004651"/>
    </source>
</evidence>
<dbReference type="RefSeq" id="WP_318104392.1">
    <property type="nucleotide sequence ID" value="NZ_CP137573.1"/>
</dbReference>
<feature type="transmembrane region" description="Helical" evidence="7">
    <location>
        <begin position="226"/>
        <end position="249"/>
    </location>
</feature>
<dbReference type="PANTHER" id="PTHR23513">
    <property type="entry name" value="INTEGRAL MEMBRANE EFFLUX PROTEIN-RELATED"/>
    <property type="match status" value="1"/>
</dbReference>
<feature type="transmembrane region" description="Helical" evidence="7">
    <location>
        <begin position="48"/>
        <end position="66"/>
    </location>
</feature>
<proteinExistence type="predicted"/>
<sequence>MRTESPWRVPDFRTLFSAAVLSNAGTNVGYVAVPLVAVGSLDAGAGEVGALATLSTVAFLLIGLPAGAWVDRMRQRRVLIAADLARALLFASVPIAWWADVLTLGQLYAVVFLNGCATVFSDVTSQSVLPQLVGREGLVRANAAMVSLMAAGNVAGRGAGGALVQWLTAPVAVVLTALSHLGSALQLIRVRHVTAPPPGRKDGGEGLRAQIAEGLRHVLGNPELRALALSAAIVNFGLQVVNTLLPVLFVRELGLSPAALGAFWAAGGVGLLLGSRCARPIAARLGYGRALGLAGLWMAPAGLLVPLVDRGPWLWIAGAGWLLSLFRIGTNNVLGVSLRQRMTPDPLLGRMNATFRFLLTGALAIGAAVAGLLGELAGLHATLWVGGAMIALSCLPVFLSPVRARRELPQEQPLMSGSVTVAGDRDQSRVGG</sequence>
<keyword evidence="3" id="KW-1003">Cell membrane</keyword>
<dbReference type="Pfam" id="PF05977">
    <property type="entry name" value="MFS_3"/>
    <property type="match status" value="1"/>
</dbReference>
<evidence type="ECO:0000256" key="6">
    <source>
        <dbReference type="ARBA" id="ARBA00023136"/>
    </source>
</evidence>
<organism evidence="8 9">
    <name type="scientific">Streptomyces solicathayae</name>
    <dbReference type="NCBI Taxonomy" id="3081768"/>
    <lineage>
        <taxon>Bacteria</taxon>
        <taxon>Bacillati</taxon>
        <taxon>Actinomycetota</taxon>
        <taxon>Actinomycetes</taxon>
        <taxon>Kitasatosporales</taxon>
        <taxon>Streptomycetaceae</taxon>
        <taxon>Streptomyces</taxon>
    </lineage>
</organism>
<feature type="transmembrane region" description="Helical" evidence="7">
    <location>
        <begin position="162"/>
        <end position="181"/>
    </location>
</feature>
<keyword evidence="9" id="KW-1185">Reference proteome</keyword>
<dbReference type="InterPro" id="IPR010290">
    <property type="entry name" value="TM_effector"/>
</dbReference>
<feature type="transmembrane region" description="Helical" evidence="7">
    <location>
        <begin position="355"/>
        <end position="373"/>
    </location>
</feature>
<reference evidence="8 9" key="1">
    <citation type="submission" date="2023-10" db="EMBL/GenBank/DDBJ databases">
        <title>The genome sequence of Streptomyces sp. HUAS YS2.</title>
        <authorList>
            <person name="Mo P."/>
        </authorList>
    </citation>
    <scope>NUCLEOTIDE SEQUENCE [LARGE SCALE GENOMIC DNA]</scope>
    <source>
        <strain evidence="8 9">HUAS YS2</strain>
    </source>
</reference>
<evidence type="ECO:0000313" key="9">
    <source>
        <dbReference type="Proteomes" id="UP001301731"/>
    </source>
</evidence>
<evidence type="ECO:0000256" key="3">
    <source>
        <dbReference type="ARBA" id="ARBA00022475"/>
    </source>
</evidence>
<keyword evidence="6 7" id="KW-0472">Membrane</keyword>
<accession>A0ABZ0LU60</accession>
<evidence type="ECO:0000256" key="2">
    <source>
        <dbReference type="ARBA" id="ARBA00022448"/>
    </source>
</evidence>
<comment type="subcellular location">
    <subcellularLocation>
        <location evidence="1">Cell membrane</location>
        <topology evidence="1">Multi-pass membrane protein</topology>
    </subcellularLocation>
</comment>
<protein>
    <submittedName>
        <fullName evidence="8">MFS transporter</fullName>
    </submittedName>
</protein>
<name>A0ABZ0LU60_9ACTN</name>
<evidence type="ECO:0000256" key="7">
    <source>
        <dbReference type="SAM" id="Phobius"/>
    </source>
</evidence>
<keyword evidence="4 7" id="KW-0812">Transmembrane</keyword>
<dbReference type="Gene3D" id="1.20.1250.20">
    <property type="entry name" value="MFS general substrate transporter like domains"/>
    <property type="match status" value="1"/>
</dbReference>
<evidence type="ECO:0000313" key="8">
    <source>
        <dbReference type="EMBL" id="WOX22967.1"/>
    </source>
</evidence>
<feature type="transmembrane region" description="Helical" evidence="7">
    <location>
        <begin position="286"/>
        <end position="307"/>
    </location>
</feature>
<dbReference type="Proteomes" id="UP001301731">
    <property type="component" value="Chromosome"/>
</dbReference>
<keyword evidence="2" id="KW-0813">Transport</keyword>
<keyword evidence="5 7" id="KW-1133">Transmembrane helix</keyword>
<dbReference type="SUPFAM" id="SSF103473">
    <property type="entry name" value="MFS general substrate transporter"/>
    <property type="match status" value="1"/>
</dbReference>
<dbReference type="PANTHER" id="PTHR23513:SF6">
    <property type="entry name" value="MAJOR FACILITATOR SUPERFAMILY ASSOCIATED DOMAIN-CONTAINING PROTEIN"/>
    <property type="match status" value="1"/>
</dbReference>